<dbReference type="PANTHER" id="PTHR11863">
    <property type="entry name" value="STEROL DESATURASE"/>
    <property type="match status" value="1"/>
</dbReference>
<comment type="caution">
    <text evidence="7">The sequence shown here is derived from an EMBL/GenBank/DDBJ whole genome shotgun (WGS) entry which is preliminary data.</text>
</comment>
<accession>A0A2A5B1Y8</accession>
<evidence type="ECO:0000256" key="3">
    <source>
        <dbReference type="ARBA" id="ARBA00022989"/>
    </source>
</evidence>
<dbReference type="Proteomes" id="UP000218327">
    <property type="component" value="Unassembled WGS sequence"/>
</dbReference>
<evidence type="ECO:0000313" key="7">
    <source>
        <dbReference type="EMBL" id="PCJ25577.1"/>
    </source>
</evidence>
<keyword evidence="4 5" id="KW-0472">Membrane</keyword>
<dbReference type="GO" id="GO:0016020">
    <property type="term" value="C:membrane"/>
    <property type="evidence" value="ECO:0007669"/>
    <property type="project" value="UniProtKB-SubCell"/>
</dbReference>
<feature type="transmembrane region" description="Helical" evidence="5">
    <location>
        <begin position="93"/>
        <end position="109"/>
    </location>
</feature>
<sequence>MNSLVVDAESNLRLVVFVVLFTALSLAEIAFPRRTLLFPRTVRWRTNIAISVFNTLIVRIAVPLAGVGAALFAQQEQWGIFPVIRNYFQLPQWASIIIFLFIFDLTIYYQHRVFHAVPFLWRFHRVHHTDMDYDITTGIRFHPVSIIISSYIKILLIMFMGVSAMAVVIAEILLNATSMFNHSNLKLAPKLESFLRLFLVTPDMHRIHHSSNAVEHNHNFGFNFPWWDRLFNTYIDKPEKSLEEINIGIEGINKKDSMSLFSLLSQPFRRAE</sequence>
<dbReference type="InterPro" id="IPR050307">
    <property type="entry name" value="Sterol_Desaturase_Related"/>
</dbReference>
<evidence type="ECO:0000256" key="2">
    <source>
        <dbReference type="ARBA" id="ARBA00022692"/>
    </source>
</evidence>
<feature type="transmembrane region" description="Helical" evidence="5">
    <location>
        <begin position="154"/>
        <end position="174"/>
    </location>
</feature>
<dbReference type="Pfam" id="PF04116">
    <property type="entry name" value="FA_hydroxylase"/>
    <property type="match status" value="1"/>
</dbReference>
<dbReference type="EMBL" id="NVVJ01000016">
    <property type="protein sequence ID" value="PCJ25577.1"/>
    <property type="molecule type" value="Genomic_DNA"/>
</dbReference>
<proteinExistence type="predicted"/>
<dbReference type="GO" id="GO:0016491">
    <property type="term" value="F:oxidoreductase activity"/>
    <property type="evidence" value="ECO:0007669"/>
    <property type="project" value="InterPro"/>
</dbReference>
<evidence type="ECO:0000256" key="5">
    <source>
        <dbReference type="SAM" id="Phobius"/>
    </source>
</evidence>
<dbReference type="GO" id="GO:0005506">
    <property type="term" value="F:iron ion binding"/>
    <property type="evidence" value="ECO:0007669"/>
    <property type="project" value="InterPro"/>
</dbReference>
<protein>
    <submittedName>
        <fullName evidence="7">Sterol desaturase</fullName>
    </submittedName>
</protein>
<comment type="subcellular location">
    <subcellularLocation>
        <location evidence="1">Membrane</location>
    </subcellularLocation>
</comment>
<keyword evidence="3 5" id="KW-1133">Transmembrane helix</keyword>
<dbReference type="GO" id="GO:0008610">
    <property type="term" value="P:lipid biosynthetic process"/>
    <property type="evidence" value="ECO:0007669"/>
    <property type="project" value="InterPro"/>
</dbReference>
<dbReference type="AlphaFoldDB" id="A0A2A5B1Y8"/>
<evidence type="ECO:0000313" key="8">
    <source>
        <dbReference type="Proteomes" id="UP000218327"/>
    </source>
</evidence>
<feature type="transmembrane region" description="Helical" evidence="5">
    <location>
        <begin position="52"/>
        <end position="73"/>
    </location>
</feature>
<feature type="domain" description="Fatty acid hydroxylase" evidence="6">
    <location>
        <begin position="97"/>
        <end position="233"/>
    </location>
</feature>
<evidence type="ECO:0000256" key="1">
    <source>
        <dbReference type="ARBA" id="ARBA00004370"/>
    </source>
</evidence>
<dbReference type="InterPro" id="IPR006694">
    <property type="entry name" value="Fatty_acid_hydroxylase"/>
</dbReference>
<organism evidence="7 8">
    <name type="scientific">SAR86 cluster bacterium</name>
    <dbReference type="NCBI Taxonomy" id="2030880"/>
    <lineage>
        <taxon>Bacteria</taxon>
        <taxon>Pseudomonadati</taxon>
        <taxon>Pseudomonadota</taxon>
        <taxon>Gammaproteobacteria</taxon>
        <taxon>SAR86 cluster</taxon>
    </lineage>
</organism>
<evidence type="ECO:0000259" key="6">
    <source>
        <dbReference type="Pfam" id="PF04116"/>
    </source>
</evidence>
<feature type="transmembrane region" description="Helical" evidence="5">
    <location>
        <begin position="12"/>
        <end position="31"/>
    </location>
</feature>
<gene>
    <name evidence="7" type="ORF">COA96_07070</name>
</gene>
<reference evidence="8" key="1">
    <citation type="submission" date="2017-08" db="EMBL/GenBank/DDBJ databases">
        <title>A dynamic microbial community with high functional redundancy inhabits the cold, oxic subseafloor aquifer.</title>
        <authorList>
            <person name="Tully B.J."/>
            <person name="Wheat C.G."/>
            <person name="Glazer B.T."/>
            <person name="Huber J.A."/>
        </authorList>
    </citation>
    <scope>NUCLEOTIDE SEQUENCE [LARGE SCALE GENOMIC DNA]</scope>
</reference>
<evidence type="ECO:0000256" key="4">
    <source>
        <dbReference type="ARBA" id="ARBA00023136"/>
    </source>
</evidence>
<keyword evidence="2 5" id="KW-0812">Transmembrane</keyword>
<name>A0A2A5B1Y8_9GAMM</name>